<name>A0AAP0HHF7_9MAGN</name>
<dbReference type="AlphaFoldDB" id="A0AAP0HHF7"/>
<dbReference type="EMBL" id="JBBNAE010000011">
    <property type="protein sequence ID" value="KAK9084912.1"/>
    <property type="molecule type" value="Genomic_DNA"/>
</dbReference>
<proteinExistence type="predicted"/>
<evidence type="ECO:0000313" key="2">
    <source>
        <dbReference type="Proteomes" id="UP001417504"/>
    </source>
</evidence>
<gene>
    <name evidence="1" type="ORF">Sjap_025323</name>
</gene>
<keyword evidence="2" id="KW-1185">Reference proteome</keyword>
<comment type="caution">
    <text evidence="1">The sequence shown here is derived from an EMBL/GenBank/DDBJ whole genome shotgun (WGS) entry which is preliminary data.</text>
</comment>
<dbReference type="Proteomes" id="UP001417504">
    <property type="component" value="Unassembled WGS sequence"/>
</dbReference>
<accession>A0AAP0HHF7</accession>
<sequence>MNLIHVSKKCSGRWCSTKNHHEVQFDSVFFFLYTHFIMNKLGNFISVKKIHQQLLYCKLDDSNIKHVTSNVFDLDISMLLIVSLDTLYTPHDHVKGFFLL</sequence>
<evidence type="ECO:0000313" key="1">
    <source>
        <dbReference type="EMBL" id="KAK9084912.1"/>
    </source>
</evidence>
<reference evidence="1 2" key="1">
    <citation type="submission" date="2024-01" db="EMBL/GenBank/DDBJ databases">
        <title>Genome assemblies of Stephania.</title>
        <authorList>
            <person name="Yang L."/>
        </authorList>
    </citation>
    <scope>NUCLEOTIDE SEQUENCE [LARGE SCALE GENOMIC DNA]</scope>
    <source>
        <strain evidence="1">QJT</strain>
        <tissue evidence="1">Leaf</tissue>
    </source>
</reference>
<protein>
    <submittedName>
        <fullName evidence="1">Uncharacterized protein</fullName>
    </submittedName>
</protein>
<organism evidence="1 2">
    <name type="scientific">Stephania japonica</name>
    <dbReference type="NCBI Taxonomy" id="461633"/>
    <lineage>
        <taxon>Eukaryota</taxon>
        <taxon>Viridiplantae</taxon>
        <taxon>Streptophyta</taxon>
        <taxon>Embryophyta</taxon>
        <taxon>Tracheophyta</taxon>
        <taxon>Spermatophyta</taxon>
        <taxon>Magnoliopsida</taxon>
        <taxon>Ranunculales</taxon>
        <taxon>Menispermaceae</taxon>
        <taxon>Menispermoideae</taxon>
        <taxon>Cissampelideae</taxon>
        <taxon>Stephania</taxon>
    </lineage>
</organism>